<accession>A0A4V0YQX3</accession>
<dbReference type="PROSITE" id="PS50894">
    <property type="entry name" value="HPT"/>
    <property type="match status" value="1"/>
</dbReference>
<evidence type="ECO:0000256" key="11">
    <source>
        <dbReference type="ARBA" id="ARBA00035100"/>
    </source>
</evidence>
<dbReference type="Gene3D" id="3.30.565.10">
    <property type="entry name" value="Histidine kinase-like ATPase, C-terminal domain"/>
    <property type="match status" value="1"/>
</dbReference>
<evidence type="ECO:0000256" key="7">
    <source>
        <dbReference type="ARBA" id="ARBA00022741"/>
    </source>
</evidence>
<dbReference type="InterPro" id="IPR037006">
    <property type="entry name" value="CheA-like_homodim_sf"/>
</dbReference>
<gene>
    <name evidence="16" type="ORF">C3Y92_11455</name>
</gene>
<dbReference type="CDD" id="cd16916">
    <property type="entry name" value="HATPase_CheA-like"/>
    <property type="match status" value="1"/>
</dbReference>
<dbReference type="GO" id="GO:0005737">
    <property type="term" value="C:cytoplasm"/>
    <property type="evidence" value="ECO:0007669"/>
    <property type="project" value="InterPro"/>
</dbReference>
<evidence type="ECO:0000256" key="9">
    <source>
        <dbReference type="ARBA" id="ARBA00022840"/>
    </source>
</evidence>
<keyword evidence="9" id="KW-0067">ATP-binding</keyword>
<dbReference type="Gene3D" id="1.20.120.160">
    <property type="entry name" value="HPT domain"/>
    <property type="match status" value="1"/>
</dbReference>
<dbReference type="PANTHER" id="PTHR43395">
    <property type="entry name" value="SENSOR HISTIDINE KINASE CHEA"/>
    <property type="match status" value="1"/>
</dbReference>
<comment type="function">
    <text evidence="11">Involved in the transmission of sensory signals from the chemoreceptors to the flagellar motors. CheA is autophosphorylated; it can transfer its phosphate group to either CheB or CheY.</text>
</comment>
<dbReference type="PANTHER" id="PTHR43395:SF10">
    <property type="entry name" value="CHEMOTAXIS PROTEIN CHEA"/>
    <property type="match status" value="1"/>
</dbReference>
<keyword evidence="7" id="KW-0547">Nucleotide-binding</keyword>
<keyword evidence="10" id="KW-0902">Two-component regulatory system</keyword>
<dbReference type="SUPFAM" id="SSF160246">
    <property type="entry name" value="EspE N-terminal domain-like"/>
    <property type="match status" value="1"/>
</dbReference>
<feature type="domain" description="HPt" evidence="15">
    <location>
        <begin position="1"/>
        <end position="105"/>
    </location>
</feature>
<dbReference type="Proteomes" id="UP000293296">
    <property type="component" value="Chromosome"/>
</dbReference>
<dbReference type="Gene3D" id="2.30.30.40">
    <property type="entry name" value="SH3 Domains"/>
    <property type="match status" value="1"/>
</dbReference>
<dbReference type="Pfam" id="PF01627">
    <property type="entry name" value="Hpt"/>
    <property type="match status" value="1"/>
</dbReference>
<evidence type="ECO:0000259" key="14">
    <source>
        <dbReference type="PROSITE" id="PS50851"/>
    </source>
</evidence>
<evidence type="ECO:0000256" key="2">
    <source>
        <dbReference type="ARBA" id="ARBA00012438"/>
    </source>
</evidence>
<evidence type="ECO:0000313" key="17">
    <source>
        <dbReference type="Proteomes" id="UP000293296"/>
    </source>
</evidence>
<dbReference type="PROSITE" id="PS50109">
    <property type="entry name" value="HIS_KIN"/>
    <property type="match status" value="1"/>
</dbReference>
<dbReference type="SUPFAM" id="SSF47384">
    <property type="entry name" value="Homodimeric domain of signal transducing histidine kinase"/>
    <property type="match status" value="1"/>
</dbReference>
<dbReference type="Pfam" id="PF02895">
    <property type="entry name" value="H-kinase_dim"/>
    <property type="match status" value="1"/>
</dbReference>
<reference evidence="16 17" key="1">
    <citation type="submission" date="2018-02" db="EMBL/GenBank/DDBJ databases">
        <title>Genome sequence of Desulfovibrio carbinolicus DSM 3852.</title>
        <authorList>
            <person name="Wilbanks E."/>
            <person name="Skennerton C.T."/>
            <person name="Orphan V.J."/>
        </authorList>
    </citation>
    <scope>NUCLEOTIDE SEQUENCE [LARGE SCALE GENOMIC DNA]</scope>
    <source>
        <strain evidence="16 17">DSM 3852</strain>
    </source>
</reference>
<dbReference type="EMBL" id="CP026538">
    <property type="protein sequence ID" value="QAZ67802.1"/>
    <property type="molecule type" value="Genomic_DNA"/>
</dbReference>
<dbReference type="CDD" id="cd00731">
    <property type="entry name" value="CheA_reg"/>
    <property type="match status" value="1"/>
</dbReference>
<dbReference type="GO" id="GO:0000155">
    <property type="term" value="F:phosphorelay sensor kinase activity"/>
    <property type="evidence" value="ECO:0007669"/>
    <property type="project" value="InterPro"/>
</dbReference>
<keyword evidence="8" id="KW-0418">Kinase</keyword>
<dbReference type="RefSeq" id="WP_129352720.1">
    <property type="nucleotide sequence ID" value="NZ_CP026538.1"/>
</dbReference>
<evidence type="ECO:0000256" key="10">
    <source>
        <dbReference type="ARBA" id="ARBA00023012"/>
    </source>
</evidence>
<feature type="modified residue" description="Phosphohistidine" evidence="12">
    <location>
        <position position="48"/>
    </location>
</feature>
<dbReference type="InterPro" id="IPR051315">
    <property type="entry name" value="Bact_Chemotaxis_CheA"/>
</dbReference>
<organism evidence="16 17">
    <name type="scientific">Solidesulfovibrio carbinolicus</name>
    <dbReference type="NCBI Taxonomy" id="296842"/>
    <lineage>
        <taxon>Bacteria</taxon>
        <taxon>Pseudomonadati</taxon>
        <taxon>Thermodesulfobacteriota</taxon>
        <taxon>Desulfovibrionia</taxon>
        <taxon>Desulfovibrionales</taxon>
        <taxon>Desulfovibrionaceae</taxon>
        <taxon>Solidesulfovibrio</taxon>
    </lineage>
</organism>
<dbReference type="CDD" id="cd00088">
    <property type="entry name" value="HPT"/>
    <property type="match status" value="1"/>
</dbReference>
<dbReference type="GO" id="GO:0005524">
    <property type="term" value="F:ATP binding"/>
    <property type="evidence" value="ECO:0007669"/>
    <property type="project" value="UniProtKB-KW"/>
</dbReference>
<dbReference type="SMART" id="SM01231">
    <property type="entry name" value="H-kinase_dim"/>
    <property type="match status" value="1"/>
</dbReference>
<dbReference type="InterPro" id="IPR036641">
    <property type="entry name" value="HPT_dom_sf"/>
</dbReference>
<dbReference type="InterPro" id="IPR004358">
    <property type="entry name" value="Sig_transdc_His_kin-like_C"/>
</dbReference>
<feature type="domain" description="Histidine kinase" evidence="13">
    <location>
        <begin position="331"/>
        <end position="562"/>
    </location>
</feature>
<dbReference type="InterPro" id="IPR005467">
    <property type="entry name" value="His_kinase_dom"/>
</dbReference>
<dbReference type="Pfam" id="PF01584">
    <property type="entry name" value="CheW"/>
    <property type="match status" value="1"/>
</dbReference>
<evidence type="ECO:0000256" key="5">
    <source>
        <dbReference type="ARBA" id="ARBA00022553"/>
    </source>
</evidence>
<dbReference type="PRINTS" id="PR00344">
    <property type="entry name" value="BCTRLSENSOR"/>
</dbReference>
<dbReference type="InterPro" id="IPR036890">
    <property type="entry name" value="HATPase_C_sf"/>
</dbReference>
<evidence type="ECO:0000259" key="15">
    <source>
        <dbReference type="PROSITE" id="PS50894"/>
    </source>
</evidence>
<evidence type="ECO:0000256" key="3">
    <source>
        <dbReference type="ARBA" id="ARBA00021495"/>
    </source>
</evidence>
<keyword evidence="4" id="KW-0145">Chemotaxis</keyword>
<dbReference type="Gene3D" id="1.10.287.560">
    <property type="entry name" value="Histidine kinase CheA-like, homodimeric domain"/>
    <property type="match status" value="1"/>
</dbReference>
<dbReference type="InterPro" id="IPR036097">
    <property type="entry name" value="HisK_dim/P_sf"/>
</dbReference>
<comment type="catalytic activity">
    <reaction evidence="1">
        <text>ATP + protein L-histidine = ADP + protein N-phospho-L-histidine.</text>
        <dbReference type="EC" id="2.7.13.3"/>
    </reaction>
</comment>
<evidence type="ECO:0000256" key="8">
    <source>
        <dbReference type="ARBA" id="ARBA00022777"/>
    </source>
</evidence>
<dbReference type="AlphaFoldDB" id="A0A4V0YQX3"/>
<dbReference type="InterPro" id="IPR008207">
    <property type="entry name" value="Sig_transdc_His_kin_Hpt_dom"/>
</dbReference>
<dbReference type="InterPro" id="IPR003594">
    <property type="entry name" value="HATPase_dom"/>
</dbReference>
<protein>
    <recommendedName>
        <fullName evidence="3">Chemotaxis protein CheA</fullName>
        <ecNumber evidence="2">2.7.13.3</ecNumber>
    </recommendedName>
</protein>
<feature type="domain" description="CheW-like" evidence="14">
    <location>
        <begin position="564"/>
        <end position="694"/>
    </location>
</feature>
<dbReference type="SMART" id="SM00387">
    <property type="entry name" value="HATPase_c"/>
    <property type="match status" value="1"/>
</dbReference>
<evidence type="ECO:0000313" key="16">
    <source>
        <dbReference type="EMBL" id="QAZ67802.1"/>
    </source>
</evidence>
<dbReference type="InterPro" id="IPR037257">
    <property type="entry name" value="T2SS_E_N_sf"/>
</dbReference>
<dbReference type="GO" id="GO:0006935">
    <property type="term" value="P:chemotaxis"/>
    <property type="evidence" value="ECO:0007669"/>
    <property type="project" value="UniProtKB-KW"/>
</dbReference>
<keyword evidence="6" id="KW-0808">Transferase</keyword>
<evidence type="ECO:0000256" key="1">
    <source>
        <dbReference type="ARBA" id="ARBA00000085"/>
    </source>
</evidence>
<dbReference type="Pfam" id="PF02518">
    <property type="entry name" value="HATPase_c"/>
    <property type="match status" value="1"/>
</dbReference>
<dbReference type="InterPro" id="IPR004105">
    <property type="entry name" value="CheA-like_dim"/>
</dbReference>
<proteinExistence type="predicted"/>
<dbReference type="SUPFAM" id="SSF50341">
    <property type="entry name" value="CheW-like"/>
    <property type="match status" value="1"/>
</dbReference>
<sequence length="700" mass="75537">MMSQDDVHRLAYLEEAKELLADLEASLLELERTPGDTDLLHKIFRAMHTIKGSGAMFGFDDIATFTHDVETVFDKVRNGLLGVSRELLDLSFHACDHIRALLEPDNAGDAGLTAAGRTLLEGFRRYAGEEAAPAAAASAVSQEASPGVARIYRLRIRPQGDILVTGNNPLHLLEDVCSLGECRMFAHVEAVGPLDDLDPEACLVWWDCVLRSPASRQELADVFLFVEDECDLTIDLLDDGCAMDGEGIHKLLGQILVERGDITPADLENALSAQKRLGDILADQGLVQPSQVASALAEQTAVRDLGQKQAERQEKTSSIRVAADKLDFLVDLVGELVIVQAQIRQAVDERGDPHLRGLAEHLERLSESLRDSTLSIRMLPIGATFAKFRRLVRDLSTELGKDIELVTSGEETELDKTVIERLSDPLVHLLRNSIDHGIESPAQRQAVGKPAAGRISLAAAHVGGEVCITVGDDGGGLDPAAIRAKAEQRGLISPGAELTLKELYHLIFQPGFSTAKAVTSVSGRGVGMDVVKRAIDALRGSVEIDSERGKGTSITVRLPLTLAIIDGLQVQAGGEYYVVPLGHVEECVELARDEDGQRRRIVNLRGEVAPVLSLREAFGLGGQPPAIEPIVVARVDGERIGIAVDRVVGEHQTVIKTLGRLYRDVDAFSGATIRGDGSMALIIDVAALVRREALFEAGRT</sequence>
<keyword evidence="17" id="KW-1185">Reference proteome</keyword>
<dbReference type="SMART" id="SM00073">
    <property type="entry name" value="HPT"/>
    <property type="match status" value="1"/>
</dbReference>
<dbReference type="FunFam" id="3.30.565.10:FF:000016">
    <property type="entry name" value="Chemotaxis protein CheA, putative"/>
    <property type="match status" value="1"/>
</dbReference>
<dbReference type="InterPro" id="IPR002545">
    <property type="entry name" value="CheW-lke_dom"/>
</dbReference>
<dbReference type="SMART" id="SM00260">
    <property type="entry name" value="CheW"/>
    <property type="match status" value="1"/>
</dbReference>
<keyword evidence="5 12" id="KW-0597">Phosphoprotein</keyword>
<dbReference type="KEGG" id="dcb:C3Y92_11455"/>
<name>A0A4V0YQX3_9BACT</name>
<dbReference type="PROSITE" id="PS50851">
    <property type="entry name" value="CHEW"/>
    <property type="match status" value="1"/>
</dbReference>
<dbReference type="EC" id="2.7.13.3" evidence="2"/>
<dbReference type="SUPFAM" id="SSF55874">
    <property type="entry name" value="ATPase domain of HSP90 chaperone/DNA topoisomerase II/histidine kinase"/>
    <property type="match status" value="1"/>
</dbReference>
<evidence type="ECO:0000256" key="12">
    <source>
        <dbReference type="PROSITE-ProRule" id="PRU00110"/>
    </source>
</evidence>
<dbReference type="OrthoDB" id="9803176at2"/>
<dbReference type="SUPFAM" id="SSF47226">
    <property type="entry name" value="Histidine-containing phosphotransfer domain, HPT domain"/>
    <property type="match status" value="1"/>
</dbReference>
<evidence type="ECO:0000256" key="4">
    <source>
        <dbReference type="ARBA" id="ARBA00022500"/>
    </source>
</evidence>
<evidence type="ECO:0000256" key="6">
    <source>
        <dbReference type="ARBA" id="ARBA00022679"/>
    </source>
</evidence>
<evidence type="ECO:0000259" key="13">
    <source>
        <dbReference type="PROSITE" id="PS50109"/>
    </source>
</evidence>
<dbReference type="InterPro" id="IPR036061">
    <property type="entry name" value="CheW-like_dom_sf"/>
</dbReference>